<dbReference type="EMBL" id="BMGT01000001">
    <property type="protein sequence ID" value="GGG67438.1"/>
    <property type="molecule type" value="Genomic_DNA"/>
</dbReference>
<proteinExistence type="predicted"/>
<keyword evidence="3" id="KW-1185">Reference proteome</keyword>
<dbReference type="Proteomes" id="UP000647241">
    <property type="component" value="Unassembled WGS sequence"/>
</dbReference>
<dbReference type="AlphaFoldDB" id="A0A917LZ66"/>
<sequence>MALKLKYFALTAAFFIGLTFCFERRAYAYVDPGSSLLLFQSISAIVTGTIFYFRRRLKALFTRSSTDTTDLSGKSR</sequence>
<dbReference type="RefSeq" id="WP_188552700.1">
    <property type="nucleotide sequence ID" value="NZ_BMGT01000001.1"/>
</dbReference>
<evidence type="ECO:0000256" key="1">
    <source>
        <dbReference type="SAM" id="Phobius"/>
    </source>
</evidence>
<gene>
    <name evidence="2" type="ORF">GCM10011585_06650</name>
</gene>
<feature type="transmembrane region" description="Helical" evidence="1">
    <location>
        <begin position="36"/>
        <end position="53"/>
    </location>
</feature>
<keyword evidence="1" id="KW-1133">Transmembrane helix</keyword>
<reference evidence="2" key="2">
    <citation type="submission" date="2020-09" db="EMBL/GenBank/DDBJ databases">
        <authorList>
            <person name="Sun Q."/>
            <person name="Zhou Y."/>
        </authorList>
    </citation>
    <scope>NUCLEOTIDE SEQUENCE</scope>
    <source>
        <strain evidence="2">CGMCC 1.12997</strain>
    </source>
</reference>
<keyword evidence="1" id="KW-0812">Transmembrane</keyword>
<protein>
    <submittedName>
        <fullName evidence="2">Uncharacterized protein</fullName>
    </submittedName>
</protein>
<reference evidence="2" key="1">
    <citation type="journal article" date="2014" name="Int. J. Syst. Evol. Microbiol.">
        <title>Complete genome sequence of Corynebacterium casei LMG S-19264T (=DSM 44701T), isolated from a smear-ripened cheese.</title>
        <authorList>
            <consortium name="US DOE Joint Genome Institute (JGI-PGF)"/>
            <person name="Walter F."/>
            <person name="Albersmeier A."/>
            <person name="Kalinowski J."/>
            <person name="Ruckert C."/>
        </authorList>
    </citation>
    <scope>NUCLEOTIDE SEQUENCE</scope>
    <source>
        <strain evidence="2">CGMCC 1.12997</strain>
    </source>
</reference>
<organism evidence="2 3">
    <name type="scientific">Edaphobacter dinghuensis</name>
    <dbReference type="NCBI Taxonomy" id="1560005"/>
    <lineage>
        <taxon>Bacteria</taxon>
        <taxon>Pseudomonadati</taxon>
        <taxon>Acidobacteriota</taxon>
        <taxon>Terriglobia</taxon>
        <taxon>Terriglobales</taxon>
        <taxon>Acidobacteriaceae</taxon>
        <taxon>Edaphobacter</taxon>
    </lineage>
</organism>
<name>A0A917LZ66_9BACT</name>
<comment type="caution">
    <text evidence="2">The sequence shown here is derived from an EMBL/GenBank/DDBJ whole genome shotgun (WGS) entry which is preliminary data.</text>
</comment>
<accession>A0A917LZ66</accession>
<keyword evidence="1" id="KW-0472">Membrane</keyword>
<evidence type="ECO:0000313" key="3">
    <source>
        <dbReference type="Proteomes" id="UP000647241"/>
    </source>
</evidence>
<evidence type="ECO:0000313" key="2">
    <source>
        <dbReference type="EMBL" id="GGG67438.1"/>
    </source>
</evidence>